<evidence type="ECO:0000313" key="2">
    <source>
        <dbReference type="EMBL" id="ACG48504.1"/>
    </source>
</evidence>
<reference evidence="2" key="1">
    <citation type="journal article" date="2009" name="Plant Mol. Biol.">
        <title>Insights into corn genes derived from large-scale cDNA sequencing.</title>
        <authorList>
            <person name="Alexandrov N.N."/>
            <person name="Brover V.V."/>
            <person name="Freidin S."/>
            <person name="Troukhan M.E."/>
            <person name="Tatarinova T.V."/>
            <person name="Zhang H."/>
            <person name="Swaller T.J."/>
            <person name="Lu Y.P."/>
            <person name="Bouck J."/>
            <person name="Flavell R.B."/>
            <person name="Feldmann K.A."/>
        </authorList>
    </citation>
    <scope>NUCLEOTIDE SEQUENCE</scope>
</reference>
<dbReference type="InterPro" id="IPR036312">
    <property type="entry name" value="Bifun_inhib/LTP/seed_sf"/>
</dbReference>
<dbReference type="SUPFAM" id="SSF47699">
    <property type="entry name" value="Bifunctional inhibitor/lipid-transfer protein/seed storage 2S albumin"/>
    <property type="match status" value="1"/>
</dbReference>
<evidence type="ECO:0000259" key="1">
    <source>
        <dbReference type="SMART" id="SM00499"/>
    </source>
</evidence>
<dbReference type="InterPro" id="IPR016140">
    <property type="entry name" value="Bifunc_inhib/LTP/seed_store"/>
</dbReference>
<dbReference type="PANTHER" id="PTHR33454">
    <property type="entry name" value="PROLAMIN PPROL 14P"/>
    <property type="match status" value="1"/>
</dbReference>
<name>B6UGM1_MAIZE</name>
<dbReference type="InterPro" id="IPR001954">
    <property type="entry name" value="Glia_glutenin"/>
</dbReference>
<dbReference type="Pfam" id="PF13016">
    <property type="entry name" value="Gliadin"/>
    <property type="match status" value="1"/>
</dbReference>
<dbReference type="AlphaFoldDB" id="B6UGM1"/>
<organism evidence="2">
    <name type="scientific">Zea mays</name>
    <name type="common">Maize</name>
    <dbReference type="NCBI Taxonomy" id="4577"/>
    <lineage>
        <taxon>Eukaryota</taxon>
        <taxon>Viridiplantae</taxon>
        <taxon>Streptophyta</taxon>
        <taxon>Embryophyta</taxon>
        <taxon>Tracheophyta</taxon>
        <taxon>Spermatophyta</taxon>
        <taxon>Magnoliopsida</taxon>
        <taxon>Liliopsida</taxon>
        <taxon>Poales</taxon>
        <taxon>Poaceae</taxon>
        <taxon>PACMAD clade</taxon>
        <taxon>Panicoideae</taxon>
        <taxon>Andropogonodae</taxon>
        <taxon>Andropogoneae</taxon>
        <taxon>Tripsacinae</taxon>
        <taxon>Zea</taxon>
    </lineage>
</organism>
<dbReference type="InterPro" id="IPR000480">
    <property type="entry name" value="Glutelin"/>
</dbReference>
<accession>B6UGM1</accession>
<dbReference type="Gene3D" id="1.10.110.10">
    <property type="entry name" value="Plant lipid-transfer and hydrophobic proteins"/>
    <property type="match status" value="1"/>
</dbReference>
<dbReference type="ExpressionAtlas" id="B6UGM1">
    <property type="expression patterns" value="baseline and differential"/>
</dbReference>
<dbReference type="PANTHER" id="PTHR33454:SF17">
    <property type="entry name" value="GLUTELIN-2"/>
    <property type="match status" value="1"/>
</dbReference>
<proteinExistence type="evidence at transcript level"/>
<sequence length="153" mass="16740">MCRRRFICRRHHATTLLNRPGLSLIPSHTHARANKPHPSPCQLQGTCGVGSTPILGQCVEFLRHQCSPTATPYCSPQCQSLRQQCCQQLRQVEPQHRYQAIFGLVLQSILQQQPQSGQVAGLLAAQIAQQLTAMCGLQQPTPCPYAAAGGVPH</sequence>
<dbReference type="GO" id="GO:0045735">
    <property type="term" value="F:nutrient reservoir activity"/>
    <property type="evidence" value="ECO:0007669"/>
    <property type="project" value="InterPro"/>
</dbReference>
<dbReference type="EMBL" id="EU976386">
    <property type="protein sequence ID" value="ACG48504.1"/>
    <property type="molecule type" value="mRNA"/>
</dbReference>
<feature type="domain" description="Bifunctional inhibitor/plant lipid transfer protein/seed storage helical" evidence="1">
    <location>
        <begin position="58"/>
        <end position="143"/>
    </location>
</feature>
<dbReference type="SMART" id="SM00499">
    <property type="entry name" value="AAI"/>
    <property type="match status" value="1"/>
</dbReference>
<dbReference type="PRINTS" id="PR00211">
    <property type="entry name" value="GLUTELIN"/>
</dbReference>
<protein>
    <submittedName>
        <fullName evidence="2">Prolamin PPROL 17</fullName>
    </submittedName>
</protein>